<dbReference type="Gene3D" id="3.40.630.30">
    <property type="match status" value="1"/>
</dbReference>
<evidence type="ECO:0000256" key="1">
    <source>
        <dbReference type="SAM" id="MobiDB-lite"/>
    </source>
</evidence>
<evidence type="ECO:0000259" key="2">
    <source>
        <dbReference type="Pfam" id="PF13302"/>
    </source>
</evidence>
<evidence type="ECO:0000313" key="4">
    <source>
        <dbReference type="Proteomes" id="UP001475781"/>
    </source>
</evidence>
<gene>
    <name evidence="3" type="ORF">NLK58_02400</name>
</gene>
<dbReference type="SUPFAM" id="SSF55729">
    <property type="entry name" value="Acyl-CoA N-acyltransferases (Nat)"/>
    <property type="match status" value="1"/>
</dbReference>
<dbReference type="EMBL" id="CP101118">
    <property type="protein sequence ID" value="WZF89083.1"/>
    <property type="molecule type" value="Genomic_DNA"/>
</dbReference>
<dbReference type="Pfam" id="PF13302">
    <property type="entry name" value="Acetyltransf_3"/>
    <property type="match status" value="1"/>
</dbReference>
<accession>A0ABZ2W2Z0</accession>
<dbReference type="Proteomes" id="UP001475781">
    <property type="component" value="Chromosome"/>
</dbReference>
<feature type="region of interest" description="Disordered" evidence="1">
    <location>
        <begin position="1"/>
        <end position="35"/>
    </location>
</feature>
<name>A0ABZ2W2Z0_9GAMM</name>
<keyword evidence="4" id="KW-1185">Reference proteome</keyword>
<dbReference type="InterPro" id="IPR016181">
    <property type="entry name" value="Acyl_CoA_acyltransferase"/>
</dbReference>
<reference evidence="3 4" key="1">
    <citation type="submission" date="2022-07" db="EMBL/GenBank/DDBJ databases">
        <title>A copper resistant bacterium isolated from sediment samples of deep sea hydrothermal areas.</title>
        <authorList>
            <person name="Zeng X."/>
        </authorList>
    </citation>
    <scope>NUCLEOTIDE SEQUENCE [LARGE SCALE GENOMIC DNA]</scope>
    <source>
        <strain evidence="4">CuT 6</strain>
    </source>
</reference>
<evidence type="ECO:0000313" key="3">
    <source>
        <dbReference type="EMBL" id="WZF89083.1"/>
    </source>
</evidence>
<organism evidence="3 4">
    <name type="scientific">Marinobacter metalliresistant</name>
    <dbReference type="NCBI Taxonomy" id="2961995"/>
    <lineage>
        <taxon>Bacteria</taxon>
        <taxon>Pseudomonadati</taxon>
        <taxon>Pseudomonadota</taxon>
        <taxon>Gammaproteobacteria</taxon>
        <taxon>Pseudomonadales</taxon>
        <taxon>Marinobacteraceae</taxon>
        <taxon>Marinobacter</taxon>
    </lineage>
</organism>
<proteinExistence type="predicted"/>
<dbReference type="InterPro" id="IPR000182">
    <property type="entry name" value="GNAT_dom"/>
</dbReference>
<protein>
    <submittedName>
        <fullName evidence="3">GNAT family N-acetyltransferase</fullName>
    </submittedName>
</protein>
<sequence length="112" mass="12639">MKALQTPDEFRSPLIDKSGPFPVKNGLSSTKSENGDTVYMLRDPQVMRFVGPRRALTEDEADSWFEDTLANPSRFDVAEAEADEFIGFCGVKELGGVADFGYFIRSEFWEME</sequence>
<feature type="domain" description="N-acetyltransferase" evidence="2">
    <location>
        <begin position="36"/>
        <end position="109"/>
    </location>
</feature>
<dbReference type="RefSeq" id="WP_341581969.1">
    <property type="nucleotide sequence ID" value="NZ_CP101118.1"/>
</dbReference>